<dbReference type="EMBL" id="DS268422">
    <property type="protein sequence ID" value="EFO89938.1"/>
    <property type="molecule type" value="Genomic_DNA"/>
</dbReference>
<dbReference type="AlphaFoldDB" id="E3M2N9"/>
<dbReference type="HOGENOM" id="CLU_1788637_0_0_1"/>
<dbReference type="RefSeq" id="XP_003109796.2">
    <property type="nucleotide sequence ID" value="XM_003109748.2"/>
</dbReference>
<proteinExistence type="predicted"/>
<gene>
    <name evidence="1" type="ORF">CRE_07461</name>
</gene>
<protein>
    <submittedName>
        <fullName evidence="1">Uncharacterized protein</fullName>
    </submittedName>
</protein>
<evidence type="ECO:0000313" key="1">
    <source>
        <dbReference type="EMBL" id="EFO89938.1"/>
    </source>
</evidence>
<evidence type="ECO:0000313" key="2">
    <source>
        <dbReference type="Proteomes" id="UP000008281"/>
    </source>
</evidence>
<dbReference type="GeneID" id="9803488"/>
<dbReference type="Proteomes" id="UP000008281">
    <property type="component" value="Unassembled WGS sequence"/>
</dbReference>
<keyword evidence="2" id="KW-1185">Reference proteome</keyword>
<accession>E3M2N9</accession>
<dbReference type="CTD" id="9803488"/>
<name>E3M2N9_CAERE</name>
<organism evidence="2">
    <name type="scientific">Caenorhabditis remanei</name>
    <name type="common">Caenorhabditis vulgaris</name>
    <dbReference type="NCBI Taxonomy" id="31234"/>
    <lineage>
        <taxon>Eukaryota</taxon>
        <taxon>Metazoa</taxon>
        <taxon>Ecdysozoa</taxon>
        <taxon>Nematoda</taxon>
        <taxon>Chromadorea</taxon>
        <taxon>Rhabditida</taxon>
        <taxon>Rhabditina</taxon>
        <taxon>Rhabditomorpha</taxon>
        <taxon>Rhabditoidea</taxon>
        <taxon>Rhabditidae</taxon>
        <taxon>Peloderinae</taxon>
        <taxon>Caenorhabditis</taxon>
    </lineage>
</organism>
<sequence>MPVSNQLRQEAQEIEPLQDMSRREIILLVISKERRLVALLQQTPATDIIIARRRRGARYPDIVANTQSAALRTISSRLRRIADLRAIKELEELSIRQITKYHNKICSIIHLYELYREFEHWMAFTLPRDPEYQLLNTHLSERAAG</sequence>
<dbReference type="KEGG" id="crq:GCK72_023714"/>
<reference evidence="1" key="1">
    <citation type="submission" date="2007-07" db="EMBL/GenBank/DDBJ databases">
        <title>PCAP assembly of the Caenorhabditis remanei genome.</title>
        <authorList>
            <consortium name="The Caenorhabditis remanei Sequencing Consortium"/>
            <person name="Wilson R.K."/>
        </authorList>
    </citation>
    <scope>NUCLEOTIDE SEQUENCE [LARGE SCALE GENOMIC DNA]</scope>
    <source>
        <strain evidence="1">PB4641</strain>
    </source>
</reference>